<gene>
    <name evidence="3" type="primary">MDH1B_1</name>
    <name evidence="3" type="ORF">MS3_00007547</name>
</gene>
<evidence type="ECO:0000256" key="1">
    <source>
        <dbReference type="ARBA" id="ARBA00009613"/>
    </source>
</evidence>
<organism evidence="3 4">
    <name type="scientific">Schistosoma haematobium</name>
    <name type="common">Blood fluke</name>
    <dbReference type="NCBI Taxonomy" id="6185"/>
    <lineage>
        <taxon>Eukaryota</taxon>
        <taxon>Metazoa</taxon>
        <taxon>Spiralia</taxon>
        <taxon>Lophotrochozoa</taxon>
        <taxon>Platyhelminthes</taxon>
        <taxon>Trematoda</taxon>
        <taxon>Digenea</taxon>
        <taxon>Strigeidida</taxon>
        <taxon>Schistosomatoidea</taxon>
        <taxon>Schistosomatidae</taxon>
        <taxon>Schistosoma</taxon>
    </lineage>
</organism>
<name>A0A922IMK5_SCHHA</name>
<proteinExistence type="inferred from homology"/>
<dbReference type="Proteomes" id="UP000471633">
    <property type="component" value="Unassembled WGS sequence"/>
</dbReference>
<dbReference type="GO" id="GO:0016615">
    <property type="term" value="F:malate dehydrogenase activity"/>
    <property type="evidence" value="ECO:0007669"/>
    <property type="project" value="InterPro"/>
</dbReference>
<comment type="caution">
    <text evidence="3">The sequence shown here is derived from an EMBL/GenBank/DDBJ whole genome shotgun (WGS) entry which is preliminary data.</text>
</comment>
<keyword evidence="2" id="KW-0560">Oxidoreductase</keyword>
<dbReference type="Gene3D" id="3.90.110.10">
    <property type="entry name" value="Lactate dehydrogenase/glycoside hydrolase, family 4, C-terminal"/>
    <property type="match status" value="1"/>
</dbReference>
<reference evidence="3" key="2">
    <citation type="journal article" date="2019" name="Gigascience">
        <title>High-quality Schistosoma haematobium genome achieved by single-molecule and long-range sequencing.</title>
        <authorList>
            <person name="Stroehlein A.J."/>
            <person name="Korhonen P.K."/>
            <person name="Chong T.M."/>
            <person name="Lim Y.L."/>
            <person name="Chan K.G."/>
            <person name="Webster B."/>
            <person name="Rollinson D."/>
            <person name="Brindley P.J."/>
            <person name="Gasser R.B."/>
            <person name="Young N.D."/>
        </authorList>
    </citation>
    <scope>NUCLEOTIDE SEQUENCE</scope>
</reference>
<protein>
    <submittedName>
        <fullName evidence="3">Malate dehydrogenase 1B</fullName>
    </submittedName>
</protein>
<reference evidence="3" key="1">
    <citation type="journal article" date="2012" name="Nat. Genet.">
        <title>Whole-genome sequence of Schistosoma haematobium.</title>
        <authorList>
            <person name="Young N.D."/>
            <person name="Jex A.R."/>
            <person name="Li B."/>
            <person name="Liu S."/>
            <person name="Yang L."/>
            <person name="Xiong Z."/>
            <person name="Li Y."/>
            <person name="Cantacessi C."/>
            <person name="Hall R.S."/>
            <person name="Xu X."/>
            <person name="Chen F."/>
            <person name="Wu X."/>
            <person name="Zerlotini A."/>
            <person name="Oliveira G."/>
            <person name="Hofmann A."/>
            <person name="Zhang G."/>
            <person name="Fang X."/>
            <person name="Kang Y."/>
            <person name="Campbell B.E."/>
            <person name="Loukas A."/>
            <person name="Ranganathan S."/>
            <person name="Rollinson D."/>
            <person name="Rinaldi G."/>
            <person name="Brindley P.J."/>
            <person name="Yang H."/>
            <person name="Wang J."/>
            <person name="Wang J."/>
            <person name="Gasser R.B."/>
        </authorList>
    </citation>
    <scope>NUCLEOTIDE SEQUENCE</scope>
</reference>
<evidence type="ECO:0000313" key="4">
    <source>
        <dbReference type="Proteomes" id="UP000471633"/>
    </source>
</evidence>
<dbReference type="InterPro" id="IPR036291">
    <property type="entry name" value="NAD(P)-bd_dom_sf"/>
</dbReference>
<accession>A0A922IMK5</accession>
<keyword evidence="4" id="KW-1185">Reference proteome</keyword>
<dbReference type="InterPro" id="IPR010945">
    <property type="entry name" value="Malate_DH_type2"/>
</dbReference>
<dbReference type="InterPro" id="IPR015955">
    <property type="entry name" value="Lactate_DH/Glyco_Ohase_4_C"/>
</dbReference>
<comment type="similarity">
    <text evidence="1">Belongs to the LDH/MDH superfamily. MDH type 2 family.</text>
</comment>
<sequence length="525" mass="59697">MALFVIAGKCDCPFYARIELLADKLSLNLPSFRVTKIVKQPQDWKEFTKWITEKHGWFVEESPVVWRELVDQGGKGILIGGANEFQELVAAYYGEQISIRTDEMLNIMKKNIKYKIQEDQEQQMKIINTPSPSNVVVIGAAGLGTGDFLASILNGKVFGDEMIELYLSDEVKNKNKLFELREVLEEAALPKLSRVHISDDVDECLTHAKQVVILDVIPRKGPSFSDIRIQDEWEPRSEWLIRRFLYFDKLGQKMKEKCPKSVRVLLAGNIEADTFLMEMTTPICFDVTTLHRRTKGKIPPEQIVGLVKPLELKVKAAVARHLKVHTYDVTDVVIWGNLGSSVFLDLSRSCVSCRRHFDAGVVGGSHIRLPALSVAENPQWLHKELLNELKKENSTRKSEYIGLLHENAMAECLKECWNSNQSQPNQTTSLVMISRGWYGVPEGTAFSFPVMCGSYGYWWVVEDMPLTPEVETQLKTSIRSVLEDWAVVDPLPLEDFLKKGFQVSAHLVMQFDYLHNVLPTYSVFS</sequence>
<dbReference type="GeneID" id="24589222"/>
<dbReference type="Gene3D" id="3.40.50.720">
    <property type="entry name" value="NAD(P)-binding Rossmann-like Domain"/>
    <property type="match status" value="1"/>
</dbReference>
<dbReference type="CTD" id="24589222"/>
<evidence type="ECO:0000256" key="2">
    <source>
        <dbReference type="ARBA" id="ARBA00023002"/>
    </source>
</evidence>
<reference evidence="3" key="4">
    <citation type="journal article" date="2022" name="PLoS Pathog.">
        <title>Chromosome-level genome of Schistosoma haematobium underpins genome-wide explorations of molecular variation.</title>
        <authorList>
            <person name="Stroehlein A.J."/>
            <person name="Korhonen P.K."/>
            <person name="Lee V.V."/>
            <person name="Ralph S.A."/>
            <person name="Mentink-Kane M."/>
            <person name="You H."/>
            <person name="McManus D.P."/>
            <person name="Tchuente L.T."/>
            <person name="Stothard J.R."/>
            <person name="Kaur P."/>
            <person name="Dudchenko O."/>
            <person name="Aiden E.L."/>
            <person name="Yang B."/>
            <person name="Yang H."/>
            <person name="Emery A.M."/>
            <person name="Webster B.L."/>
            <person name="Brindley P.J."/>
            <person name="Rollinson D."/>
            <person name="Chang B.C.H."/>
            <person name="Gasser R.B."/>
            <person name="Young N.D."/>
        </authorList>
    </citation>
    <scope>NUCLEOTIDE SEQUENCE</scope>
</reference>
<dbReference type="GO" id="GO:0016616">
    <property type="term" value="F:oxidoreductase activity, acting on the CH-OH group of donors, NAD or NADP as acceptor"/>
    <property type="evidence" value="ECO:0007669"/>
    <property type="project" value="InterPro"/>
</dbReference>
<dbReference type="GO" id="GO:0006108">
    <property type="term" value="P:malate metabolic process"/>
    <property type="evidence" value="ECO:0007669"/>
    <property type="project" value="InterPro"/>
</dbReference>
<dbReference type="EMBL" id="AMPZ03000005">
    <property type="protein sequence ID" value="KAH9582972.1"/>
    <property type="molecule type" value="Genomic_DNA"/>
</dbReference>
<dbReference type="RefSeq" id="XP_051066382.1">
    <property type="nucleotide sequence ID" value="XM_051215840.1"/>
</dbReference>
<dbReference type="KEGG" id="shx:MS3_00007547"/>
<dbReference type="SUPFAM" id="SSF51735">
    <property type="entry name" value="NAD(P)-binding Rossmann-fold domains"/>
    <property type="match status" value="1"/>
</dbReference>
<dbReference type="AlphaFoldDB" id="A0A922IMK5"/>
<dbReference type="SUPFAM" id="SSF56327">
    <property type="entry name" value="LDH C-terminal domain-like"/>
    <property type="match status" value="1"/>
</dbReference>
<evidence type="ECO:0000313" key="3">
    <source>
        <dbReference type="EMBL" id="KAH9582972.1"/>
    </source>
</evidence>
<dbReference type="PANTHER" id="PTHR23382">
    <property type="entry name" value="MALATE DEHYDROGENASE"/>
    <property type="match status" value="1"/>
</dbReference>
<reference evidence="3" key="3">
    <citation type="submission" date="2021-06" db="EMBL/GenBank/DDBJ databases">
        <title>Chromosome-level genome assembly for S. haematobium.</title>
        <authorList>
            <person name="Stroehlein A.J."/>
        </authorList>
    </citation>
    <scope>NUCLEOTIDE SEQUENCE</scope>
</reference>